<comment type="caution">
    <text evidence="1">The sequence shown here is derived from an EMBL/GenBank/DDBJ whole genome shotgun (WGS) entry which is preliminary data.</text>
</comment>
<proteinExistence type="predicted"/>
<dbReference type="OrthoDB" id="692400at2759"/>
<name>A0A200R8P0_MACCD</name>
<reference evidence="1 2" key="1">
    <citation type="journal article" date="2017" name="Mol. Plant">
        <title>The Genome of Medicinal Plant Macleaya cordata Provides New Insights into Benzylisoquinoline Alkaloids Metabolism.</title>
        <authorList>
            <person name="Liu X."/>
            <person name="Liu Y."/>
            <person name="Huang P."/>
            <person name="Ma Y."/>
            <person name="Qing Z."/>
            <person name="Tang Q."/>
            <person name="Cao H."/>
            <person name="Cheng P."/>
            <person name="Zheng Y."/>
            <person name="Yuan Z."/>
            <person name="Zhou Y."/>
            <person name="Liu J."/>
            <person name="Tang Z."/>
            <person name="Zhuo Y."/>
            <person name="Zhang Y."/>
            <person name="Yu L."/>
            <person name="Huang J."/>
            <person name="Yang P."/>
            <person name="Peng Q."/>
            <person name="Zhang J."/>
            <person name="Jiang W."/>
            <person name="Zhang Z."/>
            <person name="Lin K."/>
            <person name="Ro D.K."/>
            <person name="Chen X."/>
            <person name="Xiong X."/>
            <person name="Shang Y."/>
            <person name="Huang S."/>
            <person name="Zeng J."/>
        </authorList>
    </citation>
    <scope>NUCLEOTIDE SEQUENCE [LARGE SCALE GENOMIC DNA]</scope>
    <source>
        <strain evidence="2">cv. BLH2017</strain>
        <tissue evidence="1">Root</tissue>
    </source>
</reference>
<organism evidence="1 2">
    <name type="scientific">Macleaya cordata</name>
    <name type="common">Five-seeded plume-poppy</name>
    <name type="synonym">Bocconia cordata</name>
    <dbReference type="NCBI Taxonomy" id="56857"/>
    <lineage>
        <taxon>Eukaryota</taxon>
        <taxon>Viridiplantae</taxon>
        <taxon>Streptophyta</taxon>
        <taxon>Embryophyta</taxon>
        <taxon>Tracheophyta</taxon>
        <taxon>Spermatophyta</taxon>
        <taxon>Magnoliopsida</taxon>
        <taxon>Ranunculales</taxon>
        <taxon>Papaveraceae</taxon>
        <taxon>Papaveroideae</taxon>
        <taxon>Macleaya</taxon>
    </lineage>
</organism>
<gene>
    <name evidence="1" type="ORF">BVC80_7529g5</name>
</gene>
<accession>A0A200R8P0</accession>
<protein>
    <submittedName>
        <fullName evidence="1">Uncharacterized protein</fullName>
    </submittedName>
</protein>
<dbReference type="AlphaFoldDB" id="A0A200R8P0"/>
<evidence type="ECO:0000313" key="1">
    <source>
        <dbReference type="EMBL" id="OVA19065.1"/>
    </source>
</evidence>
<keyword evidence="2" id="KW-1185">Reference proteome</keyword>
<dbReference type="InParanoid" id="A0A200R8P0"/>
<evidence type="ECO:0000313" key="2">
    <source>
        <dbReference type="Proteomes" id="UP000195402"/>
    </source>
</evidence>
<sequence>MRECSDRDIIEISGSRNYGWAELPSLGASGGILILWNLGTIDAGYALDGAFTLTILNNIIHSHPNLHNLVRHLITSPYFLIQTTRHGAPPFRFEIMWFEAPGFSEKLKEWWESIQASGSPSMIL</sequence>
<dbReference type="EMBL" id="MVGT01000276">
    <property type="protein sequence ID" value="OVA19065.1"/>
    <property type="molecule type" value="Genomic_DNA"/>
</dbReference>
<dbReference type="Proteomes" id="UP000195402">
    <property type="component" value="Unassembled WGS sequence"/>
</dbReference>